<dbReference type="PROSITE" id="PS50931">
    <property type="entry name" value="HTH_LYSR"/>
    <property type="match status" value="1"/>
</dbReference>
<reference evidence="7" key="1">
    <citation type="submission" date="2017-12" db="EMBL/GenBank/DDBJ databases">
        <title>Draft genome sequence of Telmatospirillum siberiense 26-4b1T, an acidotolerant peatland alphaproteobacterium potentially involved in sulfur cycling.</title>
        <authorList>
            <person name="Hausmann B."/>
            <person name="Pjevac P."/>
            <person name="Schreck K."/>
            <person name="Herbold C.W."/>
            <person name="Daims H."/>
            <person name="Wagner M."/>
            <person name="Pester M."/>
            <person name="Loy A."/>
        </authorList>
    </citation>
    <scope>NUCLEOTIDE SEQUENCE [LARGE SCALE GENOMIC DNA]</scope>
    <source>
        <strain evidence="7">26-4b1</strain>
    </source>
</reference>
<dbReference type="GO" id="GO:0032993">
    <property type="term" value="C:protein-DNA complex"/>
    <property type="evidence" value="ECO:0007669"/>
    <property type="project" value="TreeGrafter"/>
</dbReference>
<dbReference type="Pfam" id="PF00126">
    <property type="entry name" value="HTH_1"/>
    <property type="match status" value="1"/>
</dbReference>
<name>A0A2N3PV69_9PROT</name>
<dbReference type="CDD" id="cd08411">
    <property type="entry name" value="PBP2_OxyR"/>
    <property type="match status" value="1"/>
</dbReference>
<dbReference type="FunFam" id="1.10.10.10:FF:000001">
    <property type="entry name" value="LysR family transcriptional regulator"/>
    <property type="match status" value="1"/>
</dbReference>
<dbReference type="GO" id="GO:0003677">
    <property type="term" value="F:DNA binding"/>
    <property type="evidence" value="ECO:0007669"/>
    <property type="project" value="UniProtKB-KW"/>
</dbReference>
<keyword evidence="3" id="KW-0238">DNA-binding</keyword>
<dbReference type="Proteomes" id="UP000233293">
    <property type="component" value="Unassembled WGS sequence"/>
</dbReference>
<dbReference type="Gene3D" id="3.40.190.10">
    <property type="entry name" value="Periplasmic binding protein-like II"/>
    <property type="match status" value="2"/>
</dbReference>
<protein>
    <submittedName>
        <fullName evidence="6">LysR family transcriptional regulator</fullName>
    </submittedName>
</protein>
<keyword evidence="7" id="KW-1185">Reference proteome</keyword>
<evidence type="ECO:0000259" key="5">
    <source>
        <dbReference type="PROSITE" id="PS50931"/>
    </source>
</evidence>
<dbReference type="PANTHER" id="PTHR30346:SF10">
    <property type="entry name" value="TRANSCRIPTIONAL REGULATOR OF OXIDATIVE STRESS OXYR"/>
    <property type="match status" value="1"/>
</dbReference>
<dbReference type="OrthoDB" id="9775392at2"/>
<gene>
    <name evidence="6" type="ORF">CWS72_11910</name>
</gene>
<dbReference type="InterPro" id="IPR036390">
    <property type="entry name" value="WH_DNA-bd_sf"/>
</dbReference>
<comment type="similarity">
    <text evidence="1">Belongs to the LysR transcriptional regulatory family.</text>
</comment>
<dbReference type="RefSeq" id="WP_101250835.1">
    <property type="nucleotide sequence ID" value="NZ_PIUM01000012.1"/>
</dbReference>
<organism evidence="6 7">
    <name type="scientific">Telmatospirillum siberiense</name>
    <dbReference type="NCBI Taxonomy" id="382514"/>
    <lineage>
        <taxon>Bacteria</taxon>
        <taxon>Pseudomonadati</taxon>
        <taxon>Pseudomonadota</taxon>
        <taxon>Alphaproteobacteria</taxon>
        <taxon>Rhodospirillales</taxon>
        <taxon>Rhodospirillaceae</taxon>
        <taxon>Telmatospirillum</taxon>
    </lineage>
</organism>
<dbReference type="InterPro" id="IPR000847">
    <property type="entry name" value="LysR_HTH_N"/>
</dbReference>
<keyword evidence="4" id="KW-0804">Transcription</keyword>
<evidence type="ECO:0000313" key="6">
    <source>
        <dbReference type="EMBL" id="PKU24296.1"/>
    </source>
</evidence>
<proteinExistence type="inferred from homology"/>
<evidence type="ECO:0000256" key="3">
    <source>
        <dbReference type="ARBA" id="ARBA00023125"/>
    </source>
</evidence>
<dbReference type="EMBL" id="PIUM01000012">
    <property type="protein sequence ID" value="PKU24296.1"/>
    <property type="molecule type" value="Genomic_DNA"/>
</dbReference>
<dbReference type="Pfam" id="PF03466">
    <property type="entry name" value="LysR_substrate"/>
    <property type="match status" value="1"/>
</dbReference>
<evidence type="ECO:0000256" key="1">
    <source>
        <dbReference type="ARBA" id="ARBA00009437"/>
    </source>
</evidence>
<dbReference type="PANTHER" id="PTHR30346">
    <property type="entry name" value="TRANSCRIPTIONAL DUAL REGULATOR HCAR-RELATED"/>
    <property type="match status" value="1"/>
</dbReference>
<dbReference type="InterPro" id="IPR036388">
    <property type="entry name" value="WH-like_DNA-bd_sf"/>
</dbReference>
<dbReference type="GO" id="GO:0003700">
    <property type="term" value="F:DNA-binding transcription factor activity"/>
    <property type="evidence" value="ECO:0007669"/>
    <property type="project" value="InterPro"/>
</dbReference>
<dbReference type="InterPro" id="IPR005119">
    <property type="entry name" value="LysR_subst-bd"/>
</dbReference>
<accession>A0A2N3PV69</accession>
<feature type="domain" description="HTH lysR-type" evidence="5">
    <location>
        <begin position="5"/>
        <end position="62"/>
    </location>
</feature>
<dbReference type="SUPFAM" id="SSF46785">
    <property type="entry name" value="Winged helix' DNA-binding domain"/>
    <property type="match status" value="1"/>
</dbReference>
<sequence>MAALPTLRQLRYLVALDDHRHFGHAAEACAATQSTLSAGLQELEALLGASLVERTKRRVLMTPLGEEVVVRARQLLRDAEEISALVRSAAEPLSGPLRLGVIPTVGPYLLPKVMPHLRNQHPNLRLYLREDLTARLLERLASGDLDLVLLALPYRADEFEFETLFDDPFLVACPPKHPLAQERSDAVTLAAEEDLLLLEEGHCLREHALAACHLSMPPGKPGGVQERMLATSLTTLVQMVACGLGVTLLPRMALDSGILAGTDLVSRSLGRDAPARTIGLAWRASSPRKAEFRLLGEAFKKFYEEH</sequence>
<dbReference type="AlphaFoldDB" id="A0A2N3PV69"/>
<evidence type="ECO:0000313" key="7">
    <source>
        <dbReference type="Proteomes" id="UP000233293"/>
    </source>
</evidence>
<evidence type="ECO:0000256" key="2">
    <source>
        <dbReference type="ARBA" id="ARBA00023015"/>
    </source>
</evidence>
<dbReference type="SUPFAM" id="SSF53850">
    <property type="entry name" value="Periplasmic binding protein-like II"/>
    <property type="match status" value="1"/>
</dbReference>
<dbReference type="Gene3D" id="1.10.10.10">
    <property type="entry name" value="Winged helix-like DNA-binding domain superfamily/Winged helix DNA-binding domain"/>
    <property type="match status" value="1"/>
</dbReference>
<keyword evidence="2" id="KW-0805">Transcription regulation</keyword>
<evidence type="ECO:0000256" key="4">
    <source>
        <dbReference type="ARBA" id="ARBA00023163"/>
    </source>
</evidence>
<comment type="caution">
    <text evidence="6">The sequence shown here is derived from an EMBL/GenBank/DDBJ whole genome shotgun (WGS) entry which is preliminary data.</text>
</comment>